<feature type="compositionally biased region" description="Basic and acidic residues" evidence="1">
    <location>
        <begin position="371"/>
        <end position="381"/>
    </location>
</feature>
<evidence type="ECO:0000256" key="1">
    <source>
        <dbReference type="SAM" id="MobiDB-lite"/>
    </source>
</evidence>
<dbReference type="AlphaFoldDB" id="A0A8T2T341"/>
<feature type="region of interest" description="Disordered" evidence="1">
    <location>
        <begin position="67"/>
        <end position="110"/>
    </location>
</feature>
<dbReference type="EMBL" id="CM035421">
    <property type="protein sequence ID" value="KAH7387924.1"/>
    <property type="molecule type" value="Genomic_DNA"/>
</dbReference>
<proteinExistence type="predicted"/>
<dbReference type="EMBL" id="CM035421">
    <property type="protein sequence ID" value="KAH7387922.1"/>
    <property type="molecule type" value="Genomic_DNA"/>
</dbReference>
<protein>
    <submittedName>
        <fullName evidence="2">Uncharacterized protein</fullName>
    </submittedName>
</protein>
<reference evidence="2" key="1">
    <citation type="submission" date="2021-08" db="EMBL/GenBank/DDBJ databases">
        <title>WGS assembly of Ceratopteris richardii.</title>
        <authorList>
            <person name="Marchant D.B."/>
            <person name="Chen G."/>
            <person name="Jenkins J."/>
            <person name="Shu S."/>
            <person name="Leebens-Mack J."/>
            <person name="Grimwood J."/>
            <person name="Schmutz J."/>
            <person name="Soltis P."/>
            <person name="Soltis D."/>
            <person name="Chen Z.-H."/>
        </authorList>
    </citation>
    <scope>NUCLEOTIDE SEQUENCE</scope>
    <source>
        <strain evidence="2">Whitten #5841</strain>
        <tissue evidence="2">Leaf</tissue>
    </source>
</reference>
<organism evidence="2 3">
    <name type="scientific">Ceratopteris richardii</name>
    <name type="common">Triangle waterfern</name>
    <dbReference type="NCBI Taxonomy" id="49495"/>
    <lineage>
        <taxon>Eukaryota</taxon>
        <taxon>Viridiplantae</taxon>
        <taxon>Streptophyta</taxon>
        <taxon>Embryophyta</taxon>
        <taxon>Tracheophyta</taxon>
        <taxon>Polypodiopsida</taxon>
        <taxon>Polypodiidae</taxon>
        <taxon>Polypodiales</taxon>
        <taxon>Pteridineae</taxon>
        <taxon>Pteridaceae</taxon>
        <taxon>Parkerioideae</taxon>
        <taxon>Ceratopteris</taxon>
    </lineage>
</organism>
<dbReference type="EMBL" id="CM035421">
    <property type="protein sequence ID" value="KAH7387923.1"/>
    <property type="molecule type" value="Genomic_DNA"/>
</dbReference>
<accession>A0A8T2T341</accession>
<name>A0A8T2T341_CERRI</name>
<evidence type="ECO:0000313" key="3">
    <source>
        <dbReference type="Proteomes" id="UP000825935"/>
    </source>
</evidence>
<feature type="compositionally biased region" description="Polar residues" evidence="1">
    <location>
        <begin position="144"/>
        <end position="163"/>
    </location>
</feature>
<dbReference type="Proteomes" id="UP000825935">
    <property type="component" value="Chromosome 16"/>
</dbReference>
<feature type="region of interest" description="Disordered" evidence="1">
    <location>
        <begin position="136"/>
        <end position="167"/>
    </location>
</feature>
<feature type="region of interest" description="Disordered" evidence="1">
    <location>
        <begin position="344"/>
        <end position="386"/>
    </location>
</feature>
<keyword evidence="3" id="KW-1185">Reference proteome</keyword>
<evidence type="ECO:0000313" key="2">
    <source>
        <dbReference type="EMBL" id="KAH7387924.1"/>
    </source>
</evidence>
<comment type="caution">
    <text evidence="2">The sequence shown here is derived from an EMBL/GenBank/DDBJ whole genome shotgun (WGS) entry which is preliminary data.</text>
</comment>
<gene>
    <name evidence="2" type="ORF">KP509_16G048500</name>
</gene>
<dbReference type="OrthoDB" id="1930633at2759"/>
<sequence>MERGRENKKSASMPRRLRVNCLEDPADAEARMDETPLIEKVKNGNLQALLTPFPSGTSHLKKRKWNGFQESHKVSETGNSGKQKTPWRRSDQYDGETPQTFSNKQRAKKDELVMNIPNIPRRPRSFAKRFSSSQRCFAVPSSPPLSITSRLQNPNLTASNEVENGSPGMKSRLLKDFEITENVHISDEEVELAEVLFDLARSIPSAVPSASFNYEEGSRGSEKEAVSMGKAPIPLCGERKVNQQKTPTKVDESPCMHGAEKVSSSSAFCSSGRFHSAKHIQNCVSAKNDFNQTGGKGELKFTERKLVERIPNQGCLSMSSLSVDKSEVCGQVFGNSGADCSGYSSRKHDAESSNVSSKQDPGCPPNLSPENDAKVDQKRLSLSESSSNVTIGDCDEKHFINTEKVYSKEITKGLRGYDEWKLYSKNLSNQDHELCEKEAIKEEHMDLKLSGVKDVLMMPDLNGGRKLCSVSSGAGRSNERIGALSEFGSNGTGFPSCRDSPYLGSSLQQAMQCLHAKGIERATQRPKGCATHVYIARFIWQQQQFTRVNCTPRFKPLSPATLGGDELRNNTLHSLQVESGLTSLESSARGIAGTRSKPSNLQNRKVLAGSEHSLSAVDNVMSESLGDLKNLVARAQDRHVVMQFGPGRVFMPSNSAPAQKSVLLNKSVFNAQPVPENLLRVPSQLLKYQQAKIESYVGLSSRLANHQMQFQQAQCEQHLCLTSSHLHGGRSHTILEGNRIGSR</sequence>